<evidence type="ECO:0000259" key="3">
    <source>
        <dbReference type="Pfam" id="PF10881"/>
    </source>
</evidence>
<accession>A0ABR6L5V1</accession>
<proteinExistence type="predicted"/>
<keyword evidence="2" id="KW-0812">Transmembrane</keyword>
<evidence type="ECO:0000313" key="5">
    <source>
        <dbReference type="Proteomes" id="UP000539538"/>
    </source>
</evidence>
<organism evidence="4 5">
    <name type="scientific">Aminobacter niigataensis</name>
    <dbReference type="NCBI Taxonomy" id="83265"/>
    <lineage>
        <taxon>Bacteria</taxon>
        <taxon>Pseudomonadati</taxon>
        <taxon>Pseudomonadota</taxon>
        <taxon>Alphaproteobacteria</taxon>
        <taxon>Hyphomicrobiales</taxon>
        <taxon>Phyllobacteriaceae</taxon>
        <taxon>Aminobacter</taxon>
    </lineage>
</organism>
<feature type="domain" description="DUF2726" evidence="3">
    <location>
        <begin position="92"/>
        <end position="209"/>
    </location>
</feature>
<feature type="transmembrane region" description="Helical" evidence="2">
    <location>
        <begin position="12"/>
        <end position="33"/>
    </location>
</feature>
<comment type="caution">
    <text evidence="4">The sequence shown here is derived from an EMBL/GenBank/DDBJ whole genome shotgun (WGS) entry which is preliminary data.</text>
</comment>
<sequence length="248" mass="27568">MPPEIVALVEKPYLLLAVLLVGGFAGMTVERFLSRMRRQAWREKNRWRWEQKRSGGNIDTVPWAPKPDPVAPKQPDAVDQLRIVMAADFTVQPLLNKSEARVFKELDRFVISCNPGWQVMAQVSLGEILRCKDVDAYRCINSKRVDLLLVDENCQPRHAVEYQGGAHHQGTAAARDAVKKEALRRAGISYHEVVAGHTTPSELRQLIEKLVDKPKAAQQQRDAAGASPVGGHENQTSALLVGDGRSLP</sequence>
<reference evidence="4 5" key="1">
    <citation type="submission" date="2020-08" db="EMBL/GenBank/DDBJ databases">
        <title>Genomic Encyclopedia of Type Strains, Phase IV (KMG-IV): sequencing the most valuable type-strain genomes for metagenomic binning, comparative biology and taxonomic classification.</title>
        <authorList>
            <person name="Goeker M."/>
        </authorList>
    </citation>
    <scope>NUCLEOTIDE SEQUENCE [LARGE SCALE GENOMIC DNA]</scope>
    <source>
        <strain evidence="4 5">DSM 7050</strain>
    </source>
</reference>
<keyword evidence="5" id="KW-1185">Reference proteome</keyword>
<keyword evidence="2" id="KW-0472">Membrane</keyword>
<dbReference type="Proteomes" id="UP000539538">
    <property type="component" value="Unassembled WGS sequence"/>
</dbReference>
<evidence type="ECO:0000256" key="2">
    <source>
        <dbReference type="SAM" id="Phobius"/>
    </source>
</evidence>
<evidence type="ECO:0000256" key="1">
    <source>
        <dbReference type="SAM" id="MobiDB-lite"/>
    </source>
</evidence>
<keyword evidence="2" id="KW-1133">Transmembrane helix</keyword>
<protein>
    <recommendedName>
        <fullName evidence="3">DUF2726 domain-containing protein</fullName>
    </recommendedName>
</protein>
<feature type="region of interest" description="Disordered" evidence="1">
    <location>
        <begin position="213"/>
        <end position="248"/>
    </location>
</feature>
<name>A0ABR6L5V1_9HYPH</name>
<gene>
    <name evidence="4" type="ORF">GGQ99_003157</name>
</gene>
<dbReference type="Pfam" id="PF10881">
    <property type="entry name" value="DUF2726"/>
    <property type="match status" value="1"/>
</dbReference>
<dbReference type="RefSeq" id="WP_183263244.1">
    <property type="nucleotide sequence ID" value="NZ_BAAAVZ010000001.1"/>
</dbReference>
<dbReference type="InterPro" id="IPR024402">
    <property type="entry name" value="DUF2726"/>
</dbReference>
<dbReference type="EMBL" id="JACHOT010000004">
    <property type="protein sequence ID" value="MBB4651390.1"/>
    <property type="molecule type" value="Genomic_DNA"/>
</dbReference>
<evidence type="ECO:0000313" key="4">
    <source>
        <dbReference type="EMBL" id="MBB4651390.1"/>
    </source>
</evidence>